<sequence length="271" mass="27602">MAEVSALTPPAMADQSVAPPPPSTAPSLPAESPKPVAVPKSALYGDRAVMAAAAIAPPLKEISVPFSHSGNALSENPPPVTAASESACPPDRGSEAASESACPPDRGSEGFPTTPEPLTQQNVSPEPPGGAADPEALPFPAQNPSTQLNLTSNSTSSSHTPPRSPPSLVPYVSDPLSDLKSDLPSLMVHDSSVPSVVPPPAQSGPALDTLSYLESASMMSGTLESLSGIGEDGSSLGSDSELNGPVLRRTDKYGFLGGAQYSEGKWVKPEY</sequence>
<reference evidence="1" key="1">
    <citation type="submission" date="2020-02" db="EMBL/GenBank/DDBJ databases">
        <title>Genome sequencing of the panga catfish, Pangasius djambal.</title>
        <authorList>
            <person name="Wen M."/>
            <person name="Zahm M."/>
            <person name="Roques C."/>
            <person name="Cabau C."/>
            <person name="Klopp C."/>
            <person name="Donnadieu C."/>
            <person name="Jouanno E."/>
            <person name="Avarre J.-C."/>
            <person name="Campet M."/>
            <person name="Ha T."/>
            <person name="Dugue R."/>
            <person name="Lampietro C."/>
            <person name="Louis A."/>
            <person name="Herpin A."/>
            <person name="Echchiki A."/>
            <person name="Berthelot C."/>
            <person name="Parey E."/>
            <person name="Roest-Crollius H."/>
            <person name="Braasch I."/>
            <person name="Postlethwait J.H."/>
            <person name="Bobe J."/>
            <person name="Montfort J."/>
            <person name="Bouchez O."/>
            <person name="Begum T."/>
            <person name="Schartl M."/>
            <person name="Gustiano R."/>
            <person name="Guiguen Y."/>
        </authorList>
    </citation>
    <scope>NUCLEOTIDE SEQUENCE</scope>
    <source>
        <strain evidence="1">Pdj_M5554</strain>
    </source>
</reference>
<name>A0ACC5YTV4_9TELE</name>
<dbReference type="Proteomes" id="UP000830395">
    <property type="component" value="Chromosome 13"/>
</dbReference>
<dbReference type="EMBL" id="CM040987">
    <property type="protein sequence ID" value="MCJ8739022.1"/>
    <property type="molecule type" value="Genomic_DNA"/>
</dbReference>
<proteinExistence type="predicted"/>
<organism evidence="1 2">
    <name type="scientific">Pangasius djambal</name>
    <dbReference type="NCBI Taxonomy" id="1691987"/>
    <lineage>
        <taxon>Eukaryota</taxon>
        <taxon>Metazoa</taxon>
        <taxon>Chordata</taxon>
        <taxon>Craniata</taxon>
        <taxon>Vertebrata</taxon>
        <taxon>Euteleostomi</taxon>
        <taxon>Actinopterygii</taxon>
        <taxon>Neopterygii</taxon>
        <taxon>Teleostei</taxon>
        <taxon>Ostariophysi</taxon>
        <taxon>Siluriformes</taxon>
        <taxon>Pangasiidae</taxon>
        <taxon>Pangasius</taxon>
    </lineage>
</organism>
<accession>A0ACC5YTV4</accession>
<evidence type="ECO:0000313" key="2">
    <source>
        <dbReference type="Proteomes" id="UP000830395"/>
    </source>
</evidence>
<gene>
    <name evidence="1" type="ORF">PDJAM_G00042360</name>
</gene>
<keyword evidence="2" id="KW-1185">Reference proteome</keyword>
<comment type="caution">
    <text evidence="1">The sequence shown here is derived from an EMBL/GenBank/DDBJ whole genome shotgun (WGS) entry which is preliminary data.</text>
</comment>
<evidence type="ECO:0000313" key="1">
    <source>
        <dbReference type="EMBL" id="MCJ8739022.1"/>
    </source>
</evidence>
<protein>
    <submittedName>
        <fullName evidence="1">Uncharacterized protein</fullName>
    </submittedName>
</protein>